<sequence>MDDQKLKFLVEESVQGVKESILADIRSLLLEVVGNQHRDPTMDVTRHRHGRDLPDDQPPAASILLHRGPVEIGRFRGENPKAWIFQADRYFDFYHIAEDQRLSIASFYLDGEALEWYLRIRFRQKGLESAEGRLAKLRQTTTVSDFQSQFENIANEIDDMTDGRMLLLLTDGSDVDPGLPESFVTDDFLAEELQYLELQEQSAISYHALTGGISLSTLRFTGKVSGSSFQVLVDGGSTHNFVQPRADKHLQLQIEVIPSFAVMVGSGQRLRCEGVVRQVTLLIQGTTLVEDLYVLPFHGADVVLGVAWLAMLGRTVTDYVTREFEFTLKGSKVLWHIDSPTGAHQIQLYSLRRMAATDVISSFFCLEMIVDERGMSGEMVPDLCSLLESYADVFQKPASYYRRFIHHYAAIAGPLTDLLRKDSFKWVDAEQSAFDALKAKLGSTPVLALPDFSQGFQKASTYHREMFAITQAVSKWRQYLLGRQFTIFTDQQSLRNLTTHTIQTPEQHKWLTKLVGYDFHILYRPGKQNSAVDALSRTSEATFMILLVNSFAIEVELKQLNHSNPELVDIQ</sequence>
<name>A0AC58U2X3_TOBAC</name>
<dbReference type="RefSeq" id="XP_075103828.1">
    <property type="nucleotide sequence ID" value="XM_075247727.1"/>
</dbReference>
<proteinExistence type="predicted"/>
<evidence type="ECO:0000313" key="2">
    <source>
        <dbReference type="RefSeq" id="XP_075103828.1"/>
    </source>
</evidence>
<reference evidence="1" key="1">
    <citation type="journal article" date="2014" name="Nat. Commun.">
        <title>The tobacco genome sequence and its comparison with those of tomato and potato.</title>
        <authorList>
            <person name="Sierro N."/>
            <person name="Battey J.N."/>
            <person name="Ouadi S."/>
            <person name="Bakaher N."/>
            <person name="Bovet L."/>
            <person name="Willig A."/>
            <person name="Goepfert S."/>
            <person name="Peitsch M.C."/>
            <person name="Ivanov N.V."/>
        </authorList>
    </citation>
    <scope>NUCLEOTIDE SEQUENCE [LARGE SCALE GENOMIC DNA]</scope>
</reference>
<dbReference type="Proteomes" id="UP000790787">
    <property type="component" value="Chromosome 24"/>
</dbReference>
<protein>
    <submittedName>
        <fullName evidence="2">Uncharacterized protein LOC142178385</fullName>
    </submittedName>
</protein>
<evidence type="ECO:0000313" key="1">
    <source>
        <dbReference type="Proteomes" id="UP000790787"/>
    </source>
</evidence>
<accession>A0AC58U2X3</accession>
<organism evidence="1 2">
    <name type="scientific">Nicotiana tabacum</name>
    <name type="common">Common tobacco</name>
    <dbReference type="NCBI Taxonomy" id="4097"/>
    <lineage>
        <taxon>Eukaryota</taxon>
        <taxon>Viridiplantae</taxon>
        <taxon>Streptophyta</taxon>
        <taxon>Embryophyta</taxon>
        <taxon>Tracheophyta</taxon>
        <taxon>Spermatophyta</taxon>
        <taxon>Magnoliopsida</taxon>
        <taxon>eudicotyledons</taxon>
        <taxon>Gunneridae</taxon>
        <taxon>Pentapetalae</taxon>
        <taxon>asterids</taxon>
        <taxon>lamiids</taxon>
        <taxon>Solanales</taxon>
        <taxon>Solanaceae</taxon>
        <taxon>Nicotianoideae</taxon>
        <taxon>Nicotianeae</taxon>
        <taxon>Nicotiana</taxon>
    </lineage>
</organism>
<gene>
    <name evidence="2" type="primary">LOC142178385</name>
</gene>
<keyword evidence="1" id="KW-1185">Reference proteome</keyword>
<reference evidence="2" key="2">
    <citation type="submission" date="2025-08" db="UniProtKB">
        <authorList>
            <consortium name="RefSeq"/>
        </authorList>
    </citation>
    <scope>IDENTIFICATION</scope>
    <source>
        <tissue evidence="2">Leaf</tissue>
    </source>
</reference>